<dbReference type="PANTHER" id="PTHR48100:SF1">
    <property type="entry name" value="HISTIDINE PHOSPHATASE FAMILY PROTEIN-RELATED"/>
    <property type="match status" value="1"/>
</dbReference>
<organism evidence="5 6">
    <name type="scientific">Paenibacillus agilis</name>
    <dbReference type="NCBI Taxonomy" id="3020863"/>
    <lineage>
        <taxon>Bacteria</taxon>
        <taxon>Bacillati</taxon>
        <taxon>Bacillota</taxon>
        <taxon>Bacilli</taxon>
        <taxon>Bacillales</taxon>
        <taxon>Paenibacillaceae</taxon>
        <taxon>Paenibacillus</taxon>
    </lineage>
</organism>
<evidence type="ECO:0000256" key="2">
    <source>
        <dbReference type="ARBA" id="ARBA00023235"/>
    </source>
</evidence>
<dbReference type="SMART" id="SM00855">
    <property type="entry name" value="PGAM"/>
    <property type="match status" value="1"/>
</dbReference>
<feature type="active site" description="Tele-phosphohistidine intermediate" evidence="3">
    <location>
        <position position="11"/>
    </location>
</feature>
<keyword evidence="2" id="KW-0413">Isomerase</keyword>
<dbReference type="PIRSF" id="PIRSF000709">
    <property type="entry name" value="6PFK_2-Ptase"/>
    <property type="match status" value="1"/>
</dbReference>
<dbReference type="InterPro" id="IPR001345">
    <property type="entry name" value="PG/BPGM_mutase_AS"/>
</dbReference>
<accession>A0A559IZ67</accession>
<sequence length="205" mass="23278">MNRQQIGLVRHGQTDWNALGRIQGQTDIPLNDIGRDQAMKLAARLLHEPYRFDAVISSGLQRAEETAAIIASHLAIPLLEPHAGLLERAFGLAEGTTLEERTSRWGVDWKAQDVGQETDRAIRLRAVEAVNFIANQWPERNILIISHGSWLAQLFYTWFGEECTSHIGNLSFTVVERHEQNWEALLLNCSRHMAETTFEVSQKVR</sequence>
<evidence type="ECO:0000313" key="5">
    <source>
        <dbReference type="EMBL" id="TVX92903.1"/>
    </source>
</evidence>
<gene>
    <name evidence="5" type="ORF">FPZ44_07455</name>
</gene>
<dbReference type="PANTHER" id="PTHR48100">
    <property type="entry name" value="BROAD-SPECIFICITY PHOSPHATASE YOR283W-RELATED"/>
    <property type="match status" value="1"/>
</dbReference>
<evidence type="ECO:0000256" key="4">
    <source>
        <dbReference type="PIRSR" id="PIRSR613078-2"/>
    </source>
</evidence>
<dbReference type="AlphaFoldDB" id="A0A559IZ67"/>
<dbReference type="OrthoDB" id="9782128at2"/>
<feature type="active site" description="Proton donor/acceptor" evidence="3">
    <location>
        <position position="87"/>
    </location>
</feature>
<keyword evidence="1" id="KW-0324">Glycolysis</keyword>
<protein>
    <submittedName>
        <fullName evidence="5">Histidine phosphatase family protein</fullName>
    </submittedName>
</protein>
<dbReference type="Gene3D" id="3.40.50.1240">
    <property type="entry name" value="Phosphoglycerate mutase-like"/>
    <property type="match status" value="1"/>
</dbReference>
<dbReference type="Pfam" id="PF00300">
    <property type="entry name" value="His_Phos_1"/>
    <property type="match status" value="1"/>
</dbReference>
<evidence type="ECO:0000256" key="3">
    <source>
        <dbReference type="PIRSR" id="PIRSR613078-1"/>
    </source>
</evidence>
<dbReference type="GO" id="GO:0005737">
    <property type="term" value="C:cytoplasm"/>
    <property type="evidence" value="ECO:0007669"/>
    <property type="project" value="TreeGrafter"/>
</dbReference>
<dbReference type="InterPro" id="IPR029033">
    <property type="entry name" value="His_PPase_superfam"/>
</dbReference>
<dbReference type="RefSeq" id="WP_144988818.1">
    <property type="nucleotide sequence ID" value="NZ_VNJK01000001.1"/>
</dbReference>
<dbReference type="GO" id="GO:0016791">
    <property type="term" value="F:phosphatase activity"/>
    <property type="evidence" value="ECO:0007669"/>
    <property type="project" value="TreeGrafter"/>
</dbReference>
<dbReference type="Proteomes" id="UP000318102">
    <property type="component" value="Unassembled WGS sequence"/>
</dbReference>
<keyword evidence="6" id="KW-1185">Reference proteome</keyword>
<name>A0A559IZ67_9BACL</name>
<evidence type="ECO:0000256" key="1">
    <source>
        <dbReference type="ARBA" id="ARBA00023152"/>
    </source>
</evidence>
<dbReference type="PROSITE" id="PS00175">
    <property type="entry name" value="PG_MUTASE"/>
    <property type="match status" value="1"/>
</dbReference>
<dbReference type="InterPro" id="IPR013078">
    <property type="entry name" value="His_Pase_superF_clade-1"/>
</dbReference>
<dbReference type="EMBL" id="VNJK01000001">
    <property type="protein sequence ID" value="TVX92903.1"/>
    <property type="molecule type" value="Genomic_DNA"/>
</dbReference>
<evidence type="ECO:0000313" key="6">
    <source>
        <dbReference type="Proteomes" id="UP000318102"/>
    </source>
</evidence>
<dbReference type="InterPro" id="IPR050275">
    <property type="entry name" value="PGM_Phosphatase"/>
</dbReference>
<feature type="binding site" evidence="4">
    <location>
        <begin position="10"/>
        <end position="17"/>
    </location>
    <ligand>
        <name>substrate</name>
    </ligand>
</feature>
<dbReference type="SUPFAM" id="SSF53254">
    <property type="entry name" value="Phosphoglycerate mutase-like"/>
    <property type="match status" value="1"/>
</dbReference>
<dbReference type="CDD" id="cd07067">
    <property type="entry name" value="HP_PGM_like"/>
    <property type="match status" value="1"/>
</dbReference>
<comment type="caution">
    <text evidence="5">The sequence shown here is derived from an EMBL/GenBank/DDBJ whole genome shotgun (WGS) entry which is preliminary data.</text>
</comment>
<reference evidence="5 6" key="1">
    <citation type="submission" date="2019-07" db="EMBL/GenBank/DDBJ databases">
        <authorList>
            <person name="Kim J."/>
        </authorList>
    </citation>
    <scope>NUCLEOTIDE SEQUENCE [LARGE SCALE GENOMIC DNA]</scope>
    <source>
        <strain evidence="5 6">N4</strain>
    </source>
</reference>
<feature type="binding site" evidence="4">
    <location>
        <position position="62"/>
    </location>
    <ligand>
        <name>substrate</name>
    </ligand>
</feature>
<proteinExistence type="predicted"/>